<evidence type="ECO:0000313" key="3">
    <source>
        <dbReference type="Proteomes" id="UP000800984"/>
    </source>
</evidence>
<dbReference type="RefSeq" id="WP_166077589.1">
    <property type="nucleotide sequence ID" value="NZ_JAAJBT010000006.1"/>
</dbReference>
<dbReference type="PROSITE" id="PS51257">
    <property type="entry name" value="PROKAR_LIPOPROTEIN"/>
    <property type="match status" value="1"/>
</dbReference>
<organism evidence="2 3">
    <name type="scientific">Flavobacterium difficile</name>
    <dbReference type="NCBI Taxonomy" id="2709659"/>
    <lineage>
        <taxon>Bacteria</taxon>
        <taxon>Pseudomonadati</taxon>
        <taxon>Bacteroidota</taxon>
        <taxon>Flavobacteriia</taxon>
        <taxon>Flavobacteriales</taxon>
        <taxon>Flavobacteriaceae</taxon>
        <taxon>Flavobacterium</taxon>
    </lineage>
</organism>
<gene>
    <name evidence="2" type="ORF">G4D72_10170</name>
</gene>
<dbReference type="Gene3D" id="3.10.450.50">
    <property type="match status" value="1"/>
</dbReference>
<dbReference type="Pfam" id="PF17775">
    <property type="entry name" value="YchJ_M-like"/>
    <property type="match status" value="1"/>
</dbReference>
<dbReference type="InterPro" id="IPR032710">
    <property type="entry name" value="NTF2-like_dom_sf"/>
</dbReference>
<evidence type="ECO:0000259" key="1">
    <source>
        <dbReference type="Pfam" id="PF17775"/>
    </source>
</evidence>
<dbReference type="Proteomes" id="UP000800984">
    <property type="component" value="Unassembled WGS sequence"/>
</dbReference>
<dbReference type="EMBL" id="JAAJBT010000006">
    <property type="protein sequence ID" value="NHM02468.1"/>
    <property type="molecule type" value="Genomic_DNA"/>
</dbReference>
<evidence type="ECO:0000313" key="2">
    <source>
        <dbReference type="EMBL" id="NHM02468.1"/>
    </source>
</evidence>
<proteinExistence type="predicted"/>
<protein>
    <recommendedName>
        <fullName evidence="1">YchJ-like middle NTF2-like domain-containing protein</fullName>
    </recommendedName>
</protein>
<feature type="domain" description="YchJ-like middle NTF2-like" evidence="1">
    <location>
        <begin position="31"/>
        <end position="124"/>
    </location>
</feature>
<dbReference type="SUPFAM" id="SSF54427">
    <property type="entry name" value="NTF2-like"/>
    <property type="match status" value="1"/>
</dbReference>
<sequence>MTNSKSCPCGSSFSLQSCCSLYIYDGELVPTAEKLMRSRYTAYCLHQADYLYETTHVSQRKYTNKSDILAWAKQNTWQKLEILHFSENSVEFKAFYIDETGTEQVHHEKSTFINFQEHWYYVDGKFF</sequence>
<accession>A0ABX0I5J7</accession>
<dbReference type="PANTHER" id="PTHR33747">
    <property type="entry name" value="UPF0225 PROTEIN SCO1677"/>
    <property type="match status" value="1"/>
</dbReference>
<keyword evidence="3" id="KW-1185">Reference proteome</keyword>
<dbReference type="InterPro" id="IPR048469">
    <property type="entry name" value="YchJ-like_M"/>
</dbReference>
<name>A0ABX0I5J7_9FLAO</name>
<reference evidence="2 3" key="1">
    <citation type="submission" date="2020-02" db="EMBL/GenBank/DDBJ databases">
        <authorList>
            <person name="Chen W.-M."/>
        </authorList>
    </citation>
    <scope>NUCLEOTIDE SEQUENCE [LARGE SCALE GENOMIC DNA]</scope>
    <source>
        <strain evidence="2 3">KDG-16</strain>
    </source>
</reference>
<comment type="caution">
    <text evidence="2">The sequence shown here is derived from an EMBL/GenBank/DDBJ whole genome shotgun (WGS) entry which is preliminary data.</text>
</comment>
<dbReference type="PANTHER" id="PTHR33747:SF1">
    <property type="entry name" value="ADENYLATE CYCLASE-ASSOCIATED CAP C-TERMINAL DOMAIN-CONTAINING PROTEIN"/>
    <property type="match status" value="1"/>
</dbReference>